<dbReference type="eggNOG" id="COG1846">
    <property type="taxonomic scope" value="Bacteria"/>
</dbReference>
<organism evidence="2 3">
    <name type="scientific">Salipiger mucosus DSM 16094</name>
    <dbReference type="NCBI Taxonomy" id="1123237"/>
    <lineage>
        <taxon>Bacteria</taxon>
        <taxon>Pseudomonadati</taxon>
        <taxon>Pseudomonadota</taxon>
        <taxon>Alphaproteobacteria</taxon>
        <taxon>Rhodobacterales</taxon>
        <taxon>Roseobacteraceae</taxon>
        <taxon>Salipiger</taxon>
    </lineage>
</organism>
<dbReference type="PROSITE" id="PS50995">
    <property type="entry name" value="HTH_MARR_2"/>
    <property type="match status" value="1"/>
</dbReference>
<dbReference type="Proteomes" id="UP000015347">
    <property type="component" value="Unassembled WGS sequence"/>
</dbReference>
<dbReference type="InterPro" id="IPR039422">
    <property type="entry name" value="MarR/SlyA-like"/>
</dbReference>
<dbReference type="GO" id="GO:0006950">
    <property type="term" value="P:response to stress"/>
    <property type="evidence" value="ECO:0007669"/>
    <property type="project" value="TreeGrafter"/>
</dbReference>
<dbReference type="PRINTS" id="PR00598">
    <property type="entry name" value="HTHMARR"/>
</dbReference>
<dbReference type="EMBL" id="APVH01000038">
    <property type="protein sequence ID" value="EPX78722.1"/>
    <property type="molecule type" value="Genomic_DNA"/>
</dbReference>
<dbReference type="InterPro" id="IPR000835">
    <property type="entry name" value="HTH_MarR-typ"/>
</dbReference>
<feature type="domain" description="HTH marR-type" evidence="1">
    <location>
        <begin position="19"/>
        <end position="149"/>
    </location>
</feature>
<gene>
    <name evidence="2" type="ORF">Salmuc_04304</name>
</gene>
<dbReference type="RefSeq" id="WP_020039139.1">
    <property type="nucleotide sequence ID" value="NZ_KE557279.1"/>
</dbReference>
<dbReference type="AlphaFoldDB" id="S9QFR8"/>
<dbReference type="STRING" id="1123237.Salmuc_04304"/>
<evidence type="ECO:0000313" key="3">
    <source>
        <dbReference type="Proteomes" id="UP000015347"/>
    </source>
</evidence>
<name>S9QFR8_9RHOB</name>
<dbReference type="GO" id="GO:0003700">
    <property type="term" value="F:DNA-binding transcription factor activity"/>
    <property type="evidence" value="ECO:0007669"/>
    <property type="project" value="InterPro"/>
</dbReference>
<dbReference type="InterPro" id="IPR036390">
    <property type="entry name" value="WH_DNA-bd_sf"/>
</dbReference>
<accession>S9QFR8</accession>
<dbReference type="Pfam" id="PF01047">
    <property type="entry name" value="MarR"/>
    <property type="match status" value="1"/>
</dbReference>
<proteinExistence type="predicted"/>
<dbReference type="Gene3D" id="1.10.10.10">
    <property type="entry name" value="Winged helix-like DNA-binding domain superfamily/Winged helix DNA-binding domain"/>
    <property type="match status" value="1"/>
</dbReference>
<reference evidence="3" key="1">
    <citation type="journal article" date="2014" name="Stand. Genomic Sci.">
        <title>Genome sequence of the exopolysaccharide-producing Salipiger mucosus type strain (DSM 16094(T)), a moderately halophilic member of the Roseobacter clade.</title>
        <authorList>
            <person name="Riedel T."/>
            <person name="Spring S."/>
            <person name="Fiebig A."/>
            <person name="Petersen J."/>
            <person name="Kyrpides N.C."/>
            <person name="Goker M."/>
            <person name="Klenk H.P."/>
        </authorList>
    </citation>
    <scope>NUCLEOTIDE SEQUENCE [LARGE SCALE GENOMIC DNA]</scope>
    <source>
        <strain evidence="3">DSM 16094</strain>
    </source>
</reference>
<sequence length="149" mass="16303">MTETAPRARTSAEHGYLLDEQIGFLLRKAYQRNSTIFSELVPGKLTPTQFSVMHRLAEDGPMSQNRLGRTVAMDGATTKGVVDRLIARGFLSTAADPDDRRRHLVSLTAAGVALIDEATEAAARVSAETLAPLRDREKDTLLRLLTKIA</sequence>
<dbReference type="InterPro" id="IPR036388">
    <property type="entry name" value="WH-like_DNA-bd_sf"/>
</dbReference>
<evidence type="ECO:0000259" key="1">
    <source>
        <dbReference type="PROSITE" id="PS50995"/>
    </source>
</evidence>
<dbReference type="HOGENOM" id="CLU_083287_4_0_5"/>
<dbReference type="SMART" id="SM00347">
    <property type="entry name" value="HTH_MARR"/>
    <property type="match status" value="1"/>
</dbReference>
<protein>
    <submittedName>
        <fullName evidence="2">Transcriptional regulator, MarR family</fullName>
    </submittedName>
</protein>
<comment type="caution">
    <text evidence="2">The sequence shown here is derived from an EMBL/GenBank/DDBJ whole genome shotgun (WGS) entry which is preliminary data.</text>
</comment>
<dbReference type="SUPFAM" id="SSF46785">
    <property type="entry name" value="Winged helix' DNA-binding domain"/>
    <property type="match status" value="1"/>
</dbReference>
<dbReference type="PANTHER" id="PTHR33164">
    <property type="entry name" value="TRANSCRIPTIONAL REGULATOR, MARR FAMILY"/>
    <property type="match status" value="1"/>
</dbReference>
<dbReference type="PANTHER" id="PTHR33164:SF95">
    <property type="entry name" value="TRANSCRIPTIONAL REGULATOR"/>
    <property type="match status" value="1"/>
</dbReference>
<keyword evidence="3" id="KW-1185">Reference proteome</keyword>
<evidence type="ECO:0000313" key="2">
    <source>
        <dbReference type="EMBL" id="EPX78722.1"/>
    </source>
</evidence>